<dbReference type="GO" id="GO:0016853">
    <property type="term" value="F:isomerase activity"/>
    <property type="evidence" value="ECO:0007669"/>
    <property type="project" value="UniProtKB-KW"/>
</dbReference>
<keyword evidence="2" id="KW-0456">Lyase</keyword>
<dbReference type="Proteomes" id="UP000195569">
    <property type="component" value="Unassembled WGS sequence"/>
</dbReference>
<dbReference type="SUPFAM" id="SSF52096">
    <property type="entry name" value="ClpP/crotonase"/>
    <property type="match status" value="1"/>
</dbReference>
<dbReference type="PANTHER" id="PTHR11941">
    <property type="entry name" value="ENOYL-COA HYDRATASE-RELATED"/>
    <property type="match status" value="1"/>
</dbReference>
<dbReference type="CDD" id="cd06558">
    <property type="entry name" value="crotonase-like"/>
    <property type="match status" value="1"/>
</dbReference>
<name>A0A1N7SLT6_9BURK</name>
<dbReference type="RefSeq" id="WP_227746889.1">
    <property type="nucleotide sequence ID" value="NZ_CYGY02000063.1"/>
</dbReference>
<dbReference type="Gene3D" id="1.10.12.10">
    <property type="entry name" value="Lyase 2-enoyl-coa Hydratase, Chain A, domain 2"/>
    <property type="match status" value="1"/>
</dbReference>
<proteinExistence type="inferred from homology"/>
<dbReference type="Gene3D" id="3.90.226.10">
    <property type="entry name" value="2-enoyl-CoA Hydratase, Chain A, domain 1"/>
    <property type="match status" value="1"/>
</dbReference>
<organism evidence="3 4">
    <name type="scientific">Paraburkholderia piptadeniae</name>
    <dbReference type="NCBI Taxonomy" id="1701573"/>
    <lineage>
        <taxon>Bacteria</taxon>
        <taxon>Pseudomonadati</taxon>
        <taxon>Pseudomonadota</taxon>
        <taxon>Betaproteobacteria</taxon>
        <taxon>Burkholderiales</taxon>
        <taxon>Burkholderiaceae</taxon>
        <taxon>Paraburkholderia</taxon>
    </lineage>
</organism>
<evidence type="ECO:0000313" key="3">
    <source>
        <dbReference type="EMBL" id="SIT48292.1"/>
    </source>
</evidence>
<dbReference type="InterPro" id="IPR001753">
    <property type="entry name" value="Enoyl-CoA_hydra/iso"/>
</dbReference>
<sequence length="264" mass="28137">MTTIEKVGAQSESIIAVHDAGLTTITMNRPRKKNSLTIEGMQEIAAAVKEARSSGSRAILIRGSGGSFCAGRDLSDVDPKNDDTLHVLRDQINPVLAAVRQCPIPTVAQIEGPALGFGFGLALSCDIAYVAETALLGSPFRNIGLVMDSGGHYELRERLGRARAAELIFTGRLFSGLEAARIGLVNRAVAAPDLESVSNKLLASIISGPTQAFKASKKILDEGHTYEQTVELEAIAQAALMHTRDAAEGLQAFQEKRKPTFVGR</sequence>
<protein>
    <submittedName>
        <fullName evidence="3">Enoyl-CoA hydratase/isomerase family protein</fullName>
    </submittedName>
</protein>
<dbReference type="AlphaFoldDB" id="A0A1N7SLT6"/>
<dbReference type="InterPro" id="IPR014748">
    <property type="entry name" value="Enoyl-CoA_hydra_C"/>
</dbReference>
<evidence type="ECO:0000313" key="4">
    <source>
        <dbReference type="Proteomes" id="UP000195569"/>
    </source>
</evidence>
<evidence type="ECO:0000256" key="1">
    <source>
        <dbReference type="ARBA" id="ARBA00005254"/>
    </source>
</evidence>
<comment type="caution">
    <text evidence="3">The sequence shown here is derived from an EMBL/GenBank/DDBJ whole genome shotgun (WGS) entry which is preliminary data.</text>
</comment>
<dbReference type="GO" id="GO:0016829">
    <property type="term" value="F:lyase activity"/>
    <property type="evidence" value="ECO:0007669"/>
    <property type="project" value="UniProtKB-KW"/>
</dbReference>
<accession>A0A1N7SLT6</accession>
<dbReference type="GO" id="GO:0006635">
    <property type="term" value="P:fatty acid beta-oxidation"/>
    <property type="evidence" value="ECO:0007669"/>
    <property type="project" value="TreeGrafter"/>
</dbReference>
<comment type="similarity">
    <text evidence="1">Belongs to the enoyl-CoA hydratase/isomerase family.</text>
</comment>
<dbReference type="InterPro" id="IPR029045">
    <property type="entry name" value="ClpP/crotonase-like_dom_sf"/>
</dbReference>
<gene>
    <name evidence="3" type="ORF">BN2476_630096</name>
</gene>
<dbReference type="EMBL" id="CYGY02000063">
    <property type="protein sequence ID" value="SIT48292.1"/>
    <property type="molecule type" value="Genomic_DNA"/>
</dbReference>
<evidence type="ECO:0000256" key="2">
    <source>
        <dbReference type="ARBA" id="ARBA00023239"/>
    </source>
</evidence>
<dbReference type="PANTHER" id="PTHR11941:SF54">
    <property type="entry name" value="ENOYL-COA HYDRATASE, MITOCHONDRIAL"/>
    <property type="match status" value="1"/>
</dbReference>
<keyword evidence="4" id="KW-1185">Reference proteome</keyword>
<dbReference type="Pfam" id="PF00378">
    <property type="entry name" value="ECH_1"/>
    <property type="match status" value="1"/>
</dbReference>
<reference evidence="3" key="1">
    <citation type="submission" date="2016-12" db="EMBL/GenBank/DDBJ databases">
        <authorList>
            <person name="Moulin L."/>
        </authorList>
    </citation>
    <scope>NUCLEOTIDE SEQUENCE [LARGE SCALE GENOMIC DNA]</scope>
    <source>
        <strain evidence="3">STM 7183</strain>
    </source>
</reference>